<dbReference type="Proteomes" id="UP000646244">
    <property type="component" value="Unassembled WGS sequence"/>
</dbReference>
<protein>
    <recommendedName>
        <fullName evidence="4">Zincin superfamily protease</fullName>
    </recommendedName>
</protein>
<accession>A0A918WRU4</accession>
<evidence type="ECO:0000256" key="1">
    <source>
        <dbReference type="SAM" id="Phobius"/>
    </source>
</evidence>
<reference evidence="2" key="1">
    <citation type="journal article" date="2014" name="Int. J. Syst. Evol. Microbiol.">
        <title>Complete genome sequence of Corynebacterium casei LMG S-19264T (=DSM 44701T), isolated from a smear-ripened cheese.</title>
        <authorList>
            <consortium name="US DOE Joint Genome Institute (JGI-PGF)"/>
            <person name="Walter F."/>
            <person name="Albersmeier A."/>
            <person name="Kalinowski J."/>
            <person name="Ruckert C."/>
        </authorList>
    </citation>
    <scope>NUCLEOTIDE SEQUENCE</scope>
    <source>
        <strain evidence="2">JCM 4633</strain>
    </source>
</reference>
<gene>
    <name evidence="2" type="ORF">GCM10010507_63560</name>
</gene>
<proteinExistence type="predicted"/>
<keyword evidence="1" id="KW-0812">Transmembrane</keyword>
<keyword evidence="1" id="KW-0472">Membrane</keyword>
<organism evidence="2 3">
    <name type="scientific">Streptomyces cinnamoneus</name>
    <name type="common">Streptoverticillium cinnamoneum</name>
    <dbReference type="NCBI Taxonomy" id="53446"/>
    <lineage>
        <taxon>Bacteria</taxon>
        <taxon>Bacillati</taxon>
        <taxon>Actinomycetota</taxon>
        <taxon>Actinomycetes</taxon>
        <taxon>Kitasatosporales</taxon>
        <taxon>Streptomycetaceae</taxon>
        <taxon>Streptomyces</taxon>
        <taxon>Streptomyces cinnamoneus group</taxon>
    </lineage>
</organism>
<name>A0A918WRU4_STRCJ</name>
<dbReference type="EMBL" id="BMVB01000090">
    <property type="protein sequence ID" value="GHC75959.1"/>
    <property type="molecule type" value="Genomic_DNA"/>
</dbReference>
<sequence length="116" mass="14291">MKVIYNNLIPFKGYKAINIFGLVFVRKGAKFTEVDYNHEHIHSKQMAEMLWVFFYLWYGIEYLIILCFAKWNKQNERYHDVSFEEEAHNNDSNLDYLSTRKHYAWFKYIKLRSYKK</sequence>
<dbReference type="AlphaFoldDB" id="A0A918WRU4"/>
<evidence type="ECO:0000313" key="2">
    <source>
        <dbReference type="EMBL" id="GHC75959.1"/>
    </source>
</evidence>
<dbReference type="RefSeq" id="WP_190113426.1">
    <property type="nucleotide sequence ID" value="NZ_BMVB01000090.1"/>
</dbReference>
<comment type="caution">
    <text evidence="2">The sequence shown here is derived from an EMBL/GenBank/DDBJ whole genome shotgun (WGS) entry which is preliminary data.</text>
</comment>
<evidence type="ECO:0008006" key="4">
    <source>
        <dbReference type="Google" id="ProtNLM"/>
    </source>
</evidence>
<evidence type="ECO:0000313" key="3">
    <source>
        <dbReference type="Proteomes" id="UP000646244"/>
    </source>
</evidence>
<feature type="transmembrane region" description="Helical" evidence="1">
    <location>
        <begin position="49"/>
        <end position="69"/>
    </location>
</feature>
<reference evidence="2" key="2">
    <citation type="submission" date="2020-09" db="EMBL/GenBank/DDBJ databases">
        <authorList>
            <person name="Sun Q."/>
            <person name="Ohkuma M."/>
        </authorList>
    </citation>
    <scope>NUCLEOTIDE SEQUENCE</scope>
    <source>
        <strain evidence="2">JCM 4633</strain>
    </source>
</reference>
<keyword evidence="1" id="KW-1133">Transmembrane helix</keyword>